<evidence type="ECO:0000313" key="3">
    <source>
        <dbReference type="Proteomes" id="UP000603453"/>
    </source>
</evidence>
<dbReference type="Proteomes" id="UP000603453">
    <property type="component" value="Unassembled WGS sequence"/>
</dbReference>
<proteinExistence type="predicted"/>
<keyword evidence="1" id="KW-0732">Signal</keyword>
<dbReference type="OrthoDB" id="5426307at2759"/>
<organism evidence="2 3">
    <name type="scientific">Mucor saturninus</name>
    <dbReference type="NCBI Taxonomy" id="64648"/>
    <lineage>
        <taxon>Eukaryota</taxon>
        <taxon>Fungi</taxon>
        <taxon>Fungi incertae sedis</taxon>
        <taxon>Mucoromycota</taxon>
        <taxon>Mucoromycotina</taxon>
        <taxon>Mucoromycetes</taxon>
        <taxon>Mucorales</taxon>
        <taxon>Mucorineae</taxon>
        <taxon>Mucoraceae</taxon>
        <taxon>Mucor</taxon>
    </lineage>
</organism>
<reference evidence="2" key="1">
    <citation type="submission" date="2020-12" db="EMBL/GenBank/DDBJ databases">
        <title>Metabolic potential, ecology and presence of endohyphal bacteria is reflected in genomic diversity of Mucoromycotina.</title>
        <authorList>
            <person name="Muszewska A."/>
            <person name="Okrasinska A."/>
            <person name="Steczkiewicz K."/>
            <person name="Drgas O."/>
            <person name="Orlowska M."/>
            <person name="Perlinska-Lenart U."/>
            <person name="Aleksandrzak-Piekarczyk T."/>
            <person name="Szatraj K."/>
            <person name="Zielenkiewicz U."/>
            <person name="Pilsyk S."/>
            <person name="Malc E."/>
            <person name="Mieczkowski P."/>
            <person name="Kruszewska J.S."/>
            <person name="Biernat P."/>
            <person name="Pawlowska J."/>
        </authorList>
    </citation>
    <scope>NUCLEOTIDE SEQUENCE</scope>
    <source>
        <strain evidence="2">WA0000017839</strain>
    </source>
</reference>
<evidence type="ECO:0000313" key="2">
    <source>
        <dbReference type="EMBL" id="KAG2209812.1"/>
    </source>
</evidence>
<keyword evidence="3" id="KW-1185">Reference proteome</keyword>
<feature type="chain" id="PRO_5034857460" evidence="1">
    <location>
        <begin position="21"/>
        <end position="231"/>
    </location>
</feature>
<feature type="signal peptide" evidence="1">
    <location>
        <begin position="1"/>
        <end position="20"/>
    </location>
</feature>
<dbReference type="AlphaFoldDB" id="A0A8H7V8V4"/>
<accession>A0A8H7V8V4</accession>
<comment type="caution">
    <text evidence="2">The sequence shown here is derived from an EMBL/GenBank/DDBJ whole genome shotgun (WGS) entry which is preliminary data.</text>
</comment>
<dbReference type="EMBL" id="JAEPRD010000014">
    <property type="protein sequence ID" value="KAG2209812.1"/>
    <property type="molecule type" value="Genomic_DNA"/>
</dbReference>
<evidence type="ECO:0000256" key="1">
    <source>
        <dbReference type="SAM" id="SignalP"/>
    </source>
</evidence>
<name>A0A8H7V8V4_9FUNG</name>
<sequence>MRISLVLIPAAILLSNVVSATTAGSNMDIDEIDFKGQEQVELNVTETFETFHWKLEKNESLTDRIFTLELSQPAEFQIIDYLMGGDVFEVIDNGKSIGRTSELEDTMNSEGVAYVTTPEEALDDERFSKAGYLLDAGKHEITIKIAESLHQNGTGAVRVVESLQSFYNSKEVDKPYDDDDDKPDDFEDFWSNYTNIDYIVNESSITSISSTTLIMTGVSLAQQTSSTPHHD</sequence>
<protein>
    <submittedName>
        <fullName evidence="2">Uncharacterized protein</fullName>
    </submittedName>
</protein>
<gene>
    <name evidence="2" type="ORF">INT47_001961</name>
</gene>